<dbReference type="EMBL" id="MFGM01000026">
    <property type="protein sequence ID" value="OGF37039.1"/>
    <property type="molecule type" value="Genomic_DNA"/>
</dbReference>
<proteinExistence type="predicted"/>
<sequence length="59" mass="7024">MVLEMFPQNCAQPYAKPRNHKLQITKKRPDNGAFLFFFTVAEKFDTIYLRKILGKWYVA</sequence>
<evidence type="ECO:0000313" key="1">
    <source>
        <dbReference type="EMBL" id="OGF37039.1"/>
    </source>
</evidence>
<accession>A0A1F5TDQ0</accession>
<protein>
    <submittedName>
        <fullName evidence="1">Uncharacterized protein</fullName>
    </submittedName>
</protein>
<evidence type="ECO:0000313" key="2">
    <source>
        <dbReference type="Proteomes" id="UP000178656"/>
    </source>
</evidence>
<dbReference type="AlphaFoldDB" id="A0A1F5TDQ0"/>
<name>A0A1F5TDQ0_9BACT</name>
<dbReference type="Proteomes" id="UP000178656">
    <property type="component" value="Unassembled WGS sequence"/>
</dbReference>
<reference evidence="1 2" key="1">
    <citation type="journal article" date="2016" name="Nat. Commun.">
        <title>Thousands of microbial genomes shed light on interconnected biogeochemical processes in an aquifer system.</title>
        <authorList>
            <person name="Anantharaman K."/>
            <person name="Brown C.T."/>
            <person name="Hug L.A."/>
            <person name="Sharon I."/>
            <person name="Castelle C.J."/>
            <person name="Probst A.J."/>
            <person name="Thomas B.C."/>
            <person name="Singh A."/>
            <person name="Wilkins M.J."/>
            <person name="Karaoz U."/>
            <person name="Brodie E.L."/>
            <person name="Williams K.H."/>
            <person name="Hubbard S.S."/>
            <person name="Banfield J.F."/>
        </authorList>
    </citation>
    <scope>NUCLEOTIDE SEQUENCE [LARGE SCALE GENOMIC DNA]</scope>
</reference>
<gene>
    <name evidence="1" type="ORF">A2482_02605</name>
</gene>
<comment type="caution">
    <text evidence="1">The sequence shown here is derived from an EMBL/GenBank/DDBJ whole genome shotgun (WGS) entry which is preliminary data.</text>
</comment>
<organism evidence="1 2">
    <name type="scientific">Candidatus Falkowbacteria bacterium RIFOXYC2_FULL_48_21</name>
    <dbReference type="NCBI Taxonomy" id="1798005"/>
    <lineage>
        <taxon>Bacteria</taxon>
        <taxon>Candidatus Falkowiibacteriota</taxon>
    </lineage>
</organism>